<protein>
    <submittedName>
        <fullName evidence="1">Uncharacterized protein</fullName>
    </submittedName>
</protein>
<reference evidence="2" key="1">
    <citation type="journal article" date="2014" name="Microb. Cell Fact.">
        <title>Exploiting Issatchenkia orientalis SD108 for succinic acid production.</title>
        <authorList>
            <person name="Xiao H."/>
            <person name="Shao Z."/>
            <person name="Jiang Y."/>
            <person name="Dole S."/>
            <person name="Zhao H."/>
        </authorList>
    </citation>
    <scope>NUCLEOTIDE SEQUENCE [LARGE SCALE GENOMIC DNA]</scope>
    <source>
        <strain evidence="2">SD108</strain>
    </source>
</reference>
<dbReference type="EMBL" id="JQFK01000910">
    <property type="protein sequence ID" value="KGK35160.1"/>
    <property type="molecule type" value="Genomic_DNA"/>
</dbReference>
<evidence type="ECO:0000313" key="1">
    <source>
        <dbReference type="EMBL" id="KGK35160.1"/>
    </source>
</evidence>
<organism evidence="1 2">
    <name type="scientific">Pichia kudriavzevii</name>
    <name type="common">Yeast</name>
    <name type="synonym">Issatchenkia orientalis</name>
    <dbReference type="NCBI Taxonomy" id="4909"/>
    <lineage>
        <taxon>Eukaryota</taxon>
        <taxon>Fungi</taxon>
        <taxon>Dikarya</taxon>
        <taxon>Ascomycota</taxon>
        <taxon>Saccharomycotina</taxon>
        <taxon>Pichiomycetes</taxon>
        <taxon>Pichiales</taxon>
        <taxon>Pichiaceae</taxon>
        <taxon>Pichia</taxon>
    </lineage>
</organism>
<name>A0A099NRG6_PICKU</name>
<gene>
    <name evidence="1" type="ORF">JL09_g5690</name>
</gene>
<dbReference type="HOGENOM" id="CLU_3419432_0_0_1"/>
<evidence type="ECO:0000313" key="2">
    <source>
        <dbReference type="Proteomes" id="UP000029867"/>
    </source>
</evidence>
<sequence>MEYFKENVKVLNHVEGVIPYDYVMK</sequence>
<dbReference type="AlphaFoldDB" id="A0A099NRG6"/>
<accession>A0A099NRG6</accession>
<dbReference type="Proteomes" id="UP000029867">
    <property type="component" value="Unassembled WGS sequence"/>
</dbReference>
<proteinExistence type="predicted"/>
<comment type="caution">
    <text evidence="1">The sequence shown here is derived from an EMBL/GenBank/DDBJ whole genome shotgun (WGS) entry which is preliminary data.</text>
</comment>